<evidence type="ECO:0000313" key="2">
    <source>
        <dbReference type="EMBL" id="KAI9258745.1"/>
    </source>
</evidence>
<feature type="transmembrane region" description="Helical" evidence="1">
    <location>
        <begin position="20"/>
        <end position="43"/>
    </location>
</feature>
<gene>
    <name evidence="2" type="ORF">BDA99DRAFT_99826</name>
</gene>
<keyword evidence="3" id="KW-1185">Reference proteome</keyword>
<reference evidence="2" key="1">
    <citation type="journal article" date="2022" name="IScience">
        <title>Evolution of zygomycete secretomes and the origins of terrestrial fungal ecologies.</title>
        <authorList>
            <person name="Chang Y."/>
            <person name="Wang Y."/>
            <person name="Mondo S."/>
            <person name="Ahrendt S."/>
            <person name="Andreopoulos W."/>
            <person name="Barry K."/>
            <person name="Beard J."/>
            <person name="Benny G.L."/>
            <person name="Blankenship S."/>
            <person name="Bonito G."/>
            <person name="Cuomo C."/>
            <person name="Desiro A."/>
            <person name="Gervers K.A."/>
            <person name="Hundley H."/>
            <person name="Kuo A."/>
            <person name="LaButti K."/>
            <person name="Lang B.F."/>
            <person name="Lipzen A."/>
            <person name="O'Donnell K."/>
            <person name="Pangilinan J."/>
            <person name="Reynolds N."/>
            <person name="Sandor L."/>
            <person name="Smith M.E."/>
            <person name="Tsang A."/>
            <person name="Grigoriev I.V."/>
            <person name="Stajich J.E."/>
            <person name="Spatafora J.W."/>
        </authorList>
    </citation>
    <scope>NUCLEOTIDE SEQUENCE</scope>
    <source>
        <strain evidence="2">RSA 2281</strain>
    </source>
</reference>
<keyword evidence="1" id="KW-0812">Transmembrane</keyword>
<accession>A0AAD5JWZ7</accession>
<evidence type="ECO:0000256" key="1">
    <source>
        <dbReference type="SAM" id="Phobius"/>
    </source>
</evidence>
<reference evidence="2" key="2">
    <citation type="submission" date="2023-02" db="EMBL/GenBank/DDBJ databases">
        <authorList>
            <consortium name="DOE Joint Genome Institute"/>
            <person name="Mondo S.J."/>
            <person name="Chang Y."/>
            <person name="Wang Y."/>
            <person name="Ahrendt S."/>
            <person name="Andreopoulos W."/>
            <person name="Barry K."/>
            <person name="Beard J."/>
            <person name="Benny G.L."/>
            <person name="Blankenship S."/>
            <person name="Bonito G."/>
            <person name="Cuomo C."/>
            <person name="Desiro A."/>
            <person name="Gervers K.A."/>
            <person name="Hundley H."/>
            <person name="Kuo A."/>
            <person name="LaButti K."/>
            <person name="Lang B.F."/>
            <person name="Lipzen A."/>
            <person name="O'Donnell K."/>
            <person name="Pangilinan J."/>
            <person name="Reynolds N."/>
            <person name="Sandor L."/>
            <person name="Smith M.W."/>
            <person name="Tsang A."/>
            <person name="Grigoriev I.V."/>
            <person name="Stajich J.E."/>
            <person name="Spatafora J.W."/>
        </authorList>
    </citation>
    <scope>NUCLEOTIDE SEQUENCE</scope>
    <source>
        <strain evidence="2">RSA 2281</strain>
    </source>
</reference>
<dbReference type="AlphaFoldDB" id="A0AAD5JWZ7"/>
<sequence length="164" mass="18698">MIIIHSMLSDTKKKKKQCAYSSMFVFDLNFIFTLAFFASNLASFARRFSSFLASFLAFFAAAAAAASASVGVTGGTFSFFSSGIVYKKKLMEYKKRRGFLYVAKKKGTFSTQVWDKNVLASTVTWSPNHRRPFAITKPPRIHCHFPFTPKIQFPCCGFMHFYYY</sequence>
<proteinExistence type="predicted"/>
<keyword evidence="1" id="KW-0472">Membrane</keyword>
<protein>
    <submittedName>
        <fullName evidence="2">Uncharacterized protein</fullName>
    </submittedName>
</protein>
<name>A0AAD5JWZ7_9FUNG</name>
<feature type="transmembrane region" description="Helical" evidence="1">
    <location>
        <begin position="55"/>
        <end position="86"/>
    </location>
</feature>
<dbReference type="Proteomes" id="UP001209540">
    <property type="component" value="Unassembled WGS sequence"/>
</dbReference>
<comment type="caution">
    <text evidence="2">The sequence shown here is derived from an EMBL/GenBank/DDBJ whole genome shotgun (WGS) entry which is preliminary data.</text>
</comment>
<organism evidence="2 3">
    <name type="scientific">Phascolomyces articulosus</name>
    <dbReference type="NCBI Taxonomy" id="60185"/>
    <lineage>
        <taxon>Eukaryota</taxon>
        <taxon>Fungi</taxon>
        <taxon>Fungi incertae sedis</taxon>
        <taxon>Mucoromycota</taxon>
        <taxon>Mucoromycotina</taxon>
        <taxon>Mucoromycetes</taxon>
        <taxon>Mucorales</taxon>
        <taxon>Lichtheimiaceae</taxon>
        <taxon>Phascolomyces</taxon>
    </lineage>
</organism>
<dbReference type="EMBL" id="JAIXMP010000018">
    <property type="protein sequence ID" value="KAI9258745.1"/>
    <property type="molecule type" value="Genomic_DNA"/>
</dbReference>
<evidence type="ECO:0000313" key="3">
    <source>
        <dbReference type="Proteomes" id="UP001209540"/>
    </source>
</evidence>
<keyword evidence="1" id="KW-1133">Transmembrane helix</keyword>